<feature type="transmembrane region" description="Helical" evidence="1">
    <location>
        <begin position="503"/>
        <end position="529"/>
    </location>
</feature>
<dbReference type="InterPro" id="IPR056569">
    <property type="entry name" value="ArlJ-like"/>
</dbReference>
<keyword evidence="1" id="KW-1133">Transmembrane helix</keyword>
<dbReference type="HOGENOM" id="CLU_036985_0_0_2"/>
<feature type="transmembrane region" description="Helical" evidence="1">
    <location>
        <begin position="194"/>
        <end position="214"/>
    </location>
</feature>
<dbReference type="PANTHER" id="PTHR35402:SF2">
    <property type="entry name" value="FLAGELLA ACCESSORY PROTEIN J"/>
    <property type="match status" value="1"/>
</dbReference>
<dbReference type="STRING" id="456442.Mboo_1341"/>
<dbReference type="OrthoDB" id="141855at2157"/>
<feature type="transmembrane region" description="Helical" evidence="1">
    <location>
        <begin position="471"/>
        <end position="491"/>
    </location>
</feature>
<feature type="transmembrane region" description="Helical" evidence="1">
    <location>
        <begin position="235"/>
        <end position="254"/>
    </location>
</feature>
<organism evidence="2 3">
    <name type="scientific">Methanoregula boonei (strain DSM 21154 / JCM 14090 / 6A8)</name>
    <dbReference type="NCBI Taxonomy" id="456442"/>
    <lineage>
        <taxon>Archaea</taxon>
        <taxon>Methanobacteriati</taxon>
        <taxon>Methanobacteriota</taxon>
        <taxon>Stenosarchaea group</taxon>
        <taxon>Methanomicrobia</taxon>
        <taxon>Methanomicrobiales</taxon>
        <taxon>Methanoregulaceae</taxon>
        <taxon>Methanoregula</taxon>
    </lineage>
</organism>
<proteinExistence type="predicted"/>
<feature type="transmembrane region" description="Helical" evidence="1">
    <location>
        <begin position="401"/>
        <end position="423"/>
    </location>
</feature>
<feature type="transmembrane region" description="Helical" evidence="1">
    <location>
        <begin position="260"/>
        <end position="278"/>
    </location>
</feature>
<name>A7I7Z8_METB6</name>
<dbReference type="EMBL" id="CP000780">
    <property type="protein sequence ID" value="ABS55859.1"/>
    <property type="molecule type" value="Genomic_DNA"/>
</dbReference>
<dbReference type="KEGG" id="mbn:Mboo_1341"/>
<keyword evidence="3" id="KW-1185">Reference proteome</keyword>
<dbReference type="Proteomes" id="UP000002408">
    <property type="component" value="Chromosome"/>
</dbReference>
<dbReference type="eggNOG" id="arCOG01809">
    <property type="taxonomic scope" value="Archaea"/>
</dbReference>
<dbReference type="NCBIfam" id="NF004703">
    <property type="entry name" value="PRK06041.1-1"/>
    <property type="match status" value="1"/>
</dbReference>
<evidence type="ECO:0000313" key="3">
    <source>
        <dbReference type="Proteomes" id="UP000002408"/>
    </source>
</evidence>
<dbReference type="GeneID" id="5410277"/>
<accession>A7I7Z8</accession>
<sequence>MPDESPAQTPTKATAEKKIPFAGMVNDIRQKMAAVQEGKKMGADLLFMTTYMASLAIANATRPEIFSFASNRHEYISSKYIAKVDTFVKKWNYSYAESLSIVAERTQNEILRSMLNRFSNSIDSGVPDEDFLTNELSTVRSVYRSQLEQGMSMLQKWGDAYVAMLLSGTVIAVIIMISVVIYTPSDIQSTFDMSYAVILAISVFGIVLMYTSVPDDPKSHGLSERASKEQTTIHAMERIIVPATIAIIVILAVLGVSAGLIFLLVGILMAPLGIIGFIDDHNITLRDNDFSVFIRSFGAVMGGQGTTAVYAMGSIDRKSLTALEPLINSVYSKLNLGLDEKQVWDKFIGEAGSNLIYKYLNIYRDTVALGGPPEPIGTVVGSSMLEQTLLREKKDMLARGFIVLLVPMHVAMTGLFVALYQILLVLTSSVTTMMGQFQNMSTASGGQDMGGVSAGAVFGGGMNLFSNFPAAAMQTYVVITLVIITVSNIVAARIVGGGDRYMYYFYAAIFCTLTGLVLLLAPSVVGLFFSAQALTNIGGSVSGAGV</sequence>
<dbReference type="PANTHER" id="PTHR35402">
    <property type="entry name" value="INTEGRAL MEMBRANE PROTEIN-RELATED"/>
    <property type="match status" value="1"/>
</dbReference>
<protein>
    <submittedName>
        <fullName evidence="2">Type II secretion system protein</fullName>
    </submittedName>
</protein>
<keyword evidence="1" id="KW-0472">Membrane</keyword>
<feature type="transmembrane region" description="Helical" evidence="1">
    <location>
        <begin position="160"/>
        <end position="182"/>
    </location>
</feature>
<reference evidence="3" key="1">
    <citation type="journal article" date="2015" name="Microbiology">
        <title>Genome of Methanoregula boonei 6A8 reveals adaptations to oligotrophic peatland environments.</title>
        <authorList>
            <person name="Braeuer S."/>
            <person name="Cadillo-Quiroz H."/>
            <person name="Kyrpides N."/>
            <person name="Woyke T."/>
            <person name="Goodwin L."/>
            <person name="Detter C."/>
            <person name="Podell S."/>
            <person name="Yavitt J.B."/>
            <person name="Zinder S.H."/>
        </authorList>
    </citation>
    <scope>NUCLEOTIDE SEQUENCE [LARGE SCALE GENOMIC DNA]</scope>
    <source>
        <strain evidence="3">DSM 21154 / JCM 14090 / 6A8</strain>
    </source>
</reference>
<keyword evidence="1" id="KW-0812">Transmembrane</keyword>
<dbReference type="AlphaFoldDB" id="A7I7Z8"/>
<evidence type="ECO:0000256" key="1">
    <source>
        <dbReference type="SAM" id="Phobius"/>
    </source>
</evidence>
<evidence type="ECO:0000313" key="2">
    <source>
        <dbReference type="EMBL" id="ABS55859.1"/>
    </source>
</evidence>
<gene>
    <name evidence="2" type="ordered locus">Mboo_1341</name>
</gene>
<dbReference type="RefSeq" id="WP_012106892.1">
    <property type="nucleotide sequence ID" value="NC_009712.1"/>
</dbReference>